<keyword evidence="6" id="KW-1185">Reference proteome</keyword>
<reference evidence="5 6" key="1">
    <citation type="submission" date="2014-02" db="EMBL/GenBank/DDBJ databases">
        <title>The Genome Sequence of Trichophyton interdigitale MR816.</title>
        <authorList>
            <consortium name="The Broad Institute Genomics Platform"/>
            <person name="Cuomo C.A."/>
            <person name="White T.C."/>
            <person name="Graser Y."/>
            <person name="Martinez-Rossi N."/>
            <person name="Heitman J."/>
            <person name="Young S.K."/>
            <person name="Zeng Q."/>
            <person name="Gargeya S."/>
            <person name="Abouelleil A."/>
            <person name="Alvarado L."/>
            <person name="Chapman S.B."/>
            <person name="Gainer-Dewar J."/>
            <person name="Goldberg J."/>
            <person name="Griggs A."/>
            <person name="Gujja S."/>
            <person name="Hansen M."/>
            <person name="Howarth C."/>
            <person name="Imamovic A."/>
            <person name="Larimer J."/>
            <person name="Martinez D."/>
            <person name="Murphy C."/>
            <person name="Pearson M.D."/>
            <person name="Persinoti G."/>
            <person name="Poon T."/>
            <person name="Priest M."/>
            <person name="Roberts A.D."/>
            <person name="Saif S."/>
            <person name="Shea T.D."/>
            <person name="Sykes S.N."/>
            <person name="Wortman J."/>
            <person name="Nusbaum C."/>
            <person name="Birren B."/>
        </authorList>
    </citation>
    <scope>NUCLEOTIDE SEQUENCE [LARGE SCALE GENOMIC DNA]</scope>
    <source>
        <strain evidence="5 6">MR816</strain>
    </source>
</reference>
<dbReference type="OrthoDB" id="2260257at2759"/>
<evidence type="ECO:0000313" key="6">
    <source>
        <dbReference type="Proteomes" id="UP000024533"/>
    </source>
</evidence>
<evidence type="ECO:0000256" key="1">
    <source>
        <dbReference type="ARBA" id="ARBA00022729"/>
    </source>
</evidence>
<dbReference type="PANTHER" id="PTHR40633">
    <property type="entry name" value="MATRIX PROTEIN, PUTATIVE (AFU_ORTHOLOGUE AFUA_8G05410)-RELATED"/>
    <property type="match status" value="1"/>
</dbReference>
<dbReference type="HOGENOM" id="CLU_065618_1_2_1"/>
<name>A0A059IY07_TRIIM</name>
<dbReference type="OMA" id="TWDVPSK"/>
<evidence type="ECO:0000259" key="4">
    <source>
        <dbReference type="Pfam" id="PF10342"/>
    </source>
</evidence>
<evidence type="ECO:0000256" key="2">
    <source>
        <dbReference type="SAM" id="MobiDB-lite"/>
    </source>
</evidence>
<feature type="compositionally biased region" description="Low complexity" evidence="2">
    <location>
        <begin position="113"/>
        <end position="213"/>
    </location>
</feature>
<dbReference type="InterPro" id="IPR052982">
    <property type="entry name" value="SRP1/TIP1-like"/>
</dbReference>
<protein>
    <recommendedName>
        <fullName evidence="4">Yeast cell wall synthesis Kre9/Knh1-like N-terminal domain-containing protein</fullName>
    </recommendedName>
</protein>
<feature type="chain" id="PRO_5012407187" description="Yeast cell wall synthesis Kre9/Knh1-like N-terminal domain-containing protein" evidence="3">
    <location>
        <begin position="16"/>
        <end position="238"/>
    </location>
</feature>
<keyword evidence="1 3" id="KW-0732">Signal</keyword>
<organism evidence="5 6">
    <name type="scientific">Trichophyton interdigitale (strain MR816)</name>
    <dbReference type="NCBI Taxonomy" id="1215338"/>
    <lineage>
        <taxon>Eukaryota</taxon>
        <taxon>Fungi</taxon>
        <taxon>Dikarya</taxon>
        <taxon>Ascomycota</taxon>
        <taxon>Pezizomycotina</taxon>
        <taxon>Eurotiomycetes</taxon>
        <taxon>Eurotiomycetidae</taxon>
        <taxon>Onygenales</taxon>
        <taxon>Arthrodermataceae</taxon>
        <taxon>Trichophyton</taxon>
    </lineage>
</organism>
<dbReference type="STRING" id="1215338.A0A059IY07"/>
<comment type="caution">
    <text evidence="5">The sequence shown here is derived from an EMBL/GenBank/DDBJ whole genome shotgun (WGS) entry which is preliminary data.</text>
</comment>
<proteinExistence type="predicted"/>
<evidence type="ECO:0000313" key="5">
    <source>
        <dbReference type="EMBL" id="KDB20399.1"/>
    </source>
</evidence>
<feature type="region of interest" description="Disordered" evidence="2">
    <location>
        <begin position="108"/>
        <end position="217"/>
    </location>
</feature>
<dbReference type="Pfam" id="PF10342">
    <property type="entry name" value="Kre9_KNH"/>
    <property type="match status" value="1"/>
</dbReference>
<feature type="domain" description="Yeast cell wall synthesis Kre9/Knh1-like N-terminal" evidence="4">
    <location>
        <begin position="25"/>
        <end position="112"/>
    </location>
</feature>
<sequence length="238" mass="24447">MRSVLYLLFAAVAAAASLENPFSVPPGGYRFSAGTPTVLTWKPTTPGTVTLKLHMSSDITPQNGRVLVAHLENGGSYTFLPPSDLTQGGKYTIQILDDNDPNQYNFTPTFMVDGATGSPTTGPTTTRASMTTSEATTSDETTTTRSPTRSSTVSPTTTSDSSSSDTTMSTVTTSSSTPTTTDSTSTSESASESTTESSTRSSSTGMPTSSGAPDPNGAVSLALPGGLLSIVLTLMALL</sequence>
<dbReference type="PANTHER" id="PTHR40633:SF5">
    <property type="entry name" value="ANCHORED PROTEIN, PUTATIVE (AFU_ORTHOLOGUE AFUA_8G04370)-RELATED"/>
    <property type="match status" value="1"/>
</dbReference>
<accession>A0A059IY07</accession>
<feature type="signal peptide" evidence="3">
    <location>
        <begin position="1"/>
        <end position="15"/>
    </location>
</feature>
<dbReference type="EMBL" id="AOKY01000818">
    <property type="protein sequence ID" value="KDB20399.1"/>
    <property type="molecule type" value="Genomic_DNA"/>
</dbReference>
<dbReference type="Proteomes" id="UP000024533">
    <property type="component" value="Unassembled WGS sequence"/>
</dbReference>
<dbReference type="AlphaFoldDB" id="A0A059IY07"/>
<evidence type="ECO:0000256" key="3">
    <source>
        <dbReference type="SAM" id="SignalP"/>
    </source>
</evidence>
<dbReference type="InterPro" id="IPR018466">
    <property type="entry name" value="Kre9/Knh1-like_N"/>
</dbReference>
<gene>
    <name evidence="5" type="ORF">H109_07674</name>
</gene>